<reference evidence="1" key="1">
    <citation type="submission" date="2024-01" db="EMBL/GenBank/DDBJ databases">
        <title>Bank of Algae and Cyanobacteria of the Azores (BACA) strain genomes.</title>
        <authorList>
            <person name="Luz R."/>
            <person name="Cordeiro R."/>
            <person name="Fonseca A."/>
            <person name="Goncalves V."/>
        </authorList>
    </citation>
    <scope>NUCLEOTIDE SEQUENCE</scope>
    <source>
        <strain evidence="1">BACA0141</strain>
    </source>
</reference>
<feature type="non-terminal residue" evidence="1">
    <location>
        <position position="1"/>
    </location>
</feature>
<evidence type="ECO:0000313" key="1">
    <source>
        <dbReference type="EMBL" id="MEE3719361.1"/>
    </source>
</evidence>
<protein>
    <recommendedName>
        <fullName evidence="3">IS30 family transposase</fullName>
    </recommendedName>
</protein>
<keyword evidence="2" id="KW-1185">Reference proteome</keyword>
<evidence type="ECO:0008006" key="3">
    <source>
        <dbReference type="Google" id="ProtNLM"/>
    </source>
</evidence>
<dbReference type="EMBL" id="JAZBJZ010000127">
    <property type="protein sequence ID" value="MEE3719361.1"/>
    <property type="molecule type" value="Genomic_DNA"/>
</dbReference>
<dbReference type="AlphaFoldDB" id="A0AAW9QA19"/>
<proteinExistence type="predicted"/>
<evidence type="ECO:0000313" key="2">
    <source>
        <dbReference type="Proteomes" id="UP001333818"/>
    </source>
</evidence>
<sequence length="61" mass="7423">FYPKSTNFKIVKGEDFQKAVDLINHRPRKSLDYRPLTKYSLLHQTPLHFIFELAELRWFMP</sequence>
<comment type="caution">
    <text evidence="1">The sequence shown here is derived from an EMBL/GenBank/DDBJ whole genome shotgun (WGS) entry which is preliminary data.</text>
</comment>
<dbReference type="Proteomes" id="UP001333818">
    <property type="component" value="Unassembled WGS sequence"/>
</dbReference>
<name>A0AAW9QA19_9CYAN</name>
<accession>A0AAW9QA19</accession>
<gene>
    <name evidence="1" type="ORF">V2H45_21690</name>
</gene>
<organism evidence="1 2">
    <name type="scientific">Tumidithrix elongata BACA0141</name>
    <dbReference type="NCBI Taxonomy" id="2716417"/>
    <lineage>
        <taxon>Bacteria</taxon>
        <taxon>Bacillati</taxon>
        <taxon>Cyanobacteriota</taxon>
        <taxon>Cyanophyceae</taxon>
        <taxon>Pseudanabaenales</taxon>
        <taxon>Pseudanabaenaceae</taxon>
        <taxon>Tumidithrix</taxon>
        <taxon>Tumidithrix elongata</taxon>
    </lineage>
</organism>